<keyword evidence="8" id="KW-0732">Signal</keyword>
<dbReference type="EMBL" id="JAYKXN010000008">
    <property type="protein sequence ID" value="KAK7264389.1"/>
    <property type="molecule type" value="Genomic_DNA"/>
</dbReference>
<dbReference type="GO" id="GO:0070483">
    <property type="term" value="P:detection of hypoxia"/>
    <property type="evidence" value="ECO:0007669"/>
    <property type="project" value="UniProtKB-ARBA"/>
</dbReference>
<evidence type="ECO:0000256" key="2">
    <source>
        <dbReference type="ARBA" id="ARBA00006622"/>
    </source>
</evidence>
<evidence type="ECO:0000256" key="8">
    <source>
        <dbReference type="SAM" id="SignalP"/>
    </source>
</evidence>
<dbReference type="PANTHER" id="PTHR22966:SF61">
    <property type="entry name" value="2-AMINOETHANETHIOL DIOXYGENASE"/>
    <property type="match status" value="1"/>
</dbReference>
<dbReference type="AlphaFoldDB" id="A0AAN9EV97"/>
<dbReference type="SUPFAM" id="SSF51182">
    <property type="entry name" value="RmlC-like cupins"/>
    <property type="match status" value="1"/>
</dbReference>
<dbReference type="GO" id="GO:0046872">
    <property type="term" value="F:metal ion binding"/>
    <property type="evidence" value="ECO:0007669"/>
    <property type="project" value="UniProtKB-KW"/>
</dbReference>
<dbReference type="InterPro" id="IPR011051">
    <property type="entry name" value="RmlC_Cupin_sf"/>
</dbReference>
<evidence type="ECO:0000256" key="4">
    <source>
        <dbReference type="ARBA" id="ARBA00022723"/>
    </source>
</evidence>
<keyword evidence="6" id="KW-0408">Iron</keyword>
<dbReference type="EC" id="1.13.11.20" evidence="3"/>
<dbReference type="Pfam" id="PF07847">
    <property type="entry name" value="PCO_ADO"/>
    <property type="match status" value="1"/>
</dbReference>
<evidence type="ECO:0000256" key="6">
    <source>
        <dbReference type="ARBA" id="ARBA00023004"/>
    </source>
</evidence>
<organism evidence="9 10">
    <name type="scientific">Clitoria ternatea</name>
    <name type="common">Butterfly pea</name>
    <dbReference type="NCBI Taxonomy" id="43366"/>
    <lineage>
        <taxon>Eukaryota</taxon>
        <taxon>Viridiplantae</taxon>
        <taxon>Streptophyta</taxon>
        <taxon>Embryophyta</taxon>
        <taxon>Tracheophyta</taxon>
        <taxon>Spermatophyta</taxon>
        <taxon>Magnoliopsida</taxon>
        <taxon>eudicotyledons</taxon>
        <taxon>Gunneridae</taxon>
        <taxon>Pentapetalae</taxon>
        <taxon>rosids</taxon>
        <taxon>fabids</taxon>
        <taxon>Fabales</taxon>
        <taxon>Fabaceae</taxon>
        <taxon>Papilionoideae</taxon>
        <taxon>50 kb inversion clade</taxon>
        <taxon>NPAAA clade</taxon>
        <taxon>indigoferoid/millettioid clade</taxon>
        <taxon>Phaseoleae</taxon>
        <taxon>Clitoria</taxon>
    </lineage>
</organism>
<name>A0AAN9EV97_CLITE</name>
<evidence type="ECO:0000313" key="9">
    <source>
        <dbReference type="EMBL" id="KAK7264389.1"/>
    </source>
</evidence>
<dbReference type="InterPro" id="IPR012864">
    <property type="entry name" value="PCO/ADO"/>
</dbReference>
<comment type="similarity">
    <text evidence="2">Belongs to the cysteine dioxygenase family.</text>
</comment>
<evidence type="ECO:0000256" key="3">
    <source>
        <dbReference type="ARBA" id="ARBA00013133"/>
    </source>
</evidence>
<proteinExistence type="inferred from homology"/>
<accession>A0AAN9EV97</accession>
<feature type="signal peptide" evidence="8">
    <location>
        <begin position="1"/>
        <end position="45"/>
    </location>
</feature>
<evidence type="ECO:0000256" key="1">
    <source>
        <dbReference type="ARBA" id="ARBA00001954"/>
    </source>
</evidence>
<comment type="caution">
    <text evidence="9">The sequence shown here is derived from an EMBL/GenBank/DDBJ whole genome shotgun (WGS) entry which is preliminary data.</text>
</comment>
<keyword evidence="10" id="KW-1185">Reference proteome</keyword>
<keyword evidence="4" id="KW-0479">Metal-binding</keyword>
<comment type="catalytic activity">
    <reaction evidence="7">
        <text>L-cysteine + O2 = 3-sulfino-L-alanine + H(+)</text>
        <dbReference type="Rhea" id="RHEA:20441"/>
        <dbReference type="ChEBI" id="CHEBI:15378"/>
        <dbReference type="ChEBI" id="CHEBI:15379"/>
        <dbReference type="ChEBI" id="CHEBI:35235"/>
        <dbReference type="ChEBI" id="CHEBI:61085"/>
        <dbReference type="EC" id="1.13.11.20"/>
    </reaction>
    <physiologicalReaction direction="left-to-right" evidence="7">
        <dbReference type="Rhea" id="RHEA:20442"/>
    </physiologicalReaction>
</comment>
<evidence type="ECO:0000256" key="5">
    <source>
        <dbReference type="ARBA" id="ARBA00023002"/>
    </source>
</evidence>
<reference evidence="9 10" key="1">
    <citation type="submission" date="2024-01" db="EMBL/GenBank/DDBJ databases">
        <title>The genomes of 5 underutilized Papilionoideae crops provide insights into root nodulation and disease resistance.</title>
        <authorList>
            <person name="Yuan L."/>
        </authorList>
    </citation>
    <scope>NUCLEOTIDE SEQUENCE [LARGE SCALE GENOMIC DNA]</scope>
    <source>
        <strain evidence="9">LY-2023</strain>
        <tissue evidence="9">Leaf</tissue>
    </source>
</reference>
<dbReference type="Proteomes" id="UP001359559">
    <property type="component" value="Unassembled WGS sequence"/>
</dbReference>
<dbReference type="GO" id="GO:0017172">
    <property type="term" value="F:cysteine dioxygenase activity"/>
    <property type="evidence" value="ECO:0007669"/>
    <property type="project" value="UniProtKB-EC"/>
</dbReference>
<dbReference type="InterPro" id="IPR014710">
    <property type="entry name" value="RmlC-like_jellyroll"/>
</dbReference>
<evidence type="ECO:0000313" key="10">
    <source>
        <dbReference type="Proteomes" id="UP001359559"/>
    </source>
</evidence>
<keyword evidence="5" id="KW-0560">Oxidoreductase</keyword>
<dbReference type="CDD" id="cd20289">
    <property type="entry name" value="cupin_ADO"/>
    <property type="match status" value="1"/>
</dbReference>
<dbReference type="Gene3D" id="2.60.120.10">
    <property type="entry name" value="Jelly Rolls"/>
    <property type="match status" value="1"/>
</dbReference>
<protein>
    <recommendedName>
        <fullName evidence="3">cysteine dioxygenase</fullName>
        <ecNumber evidence="3">1.13.11.20</ecNumber>
    </recommendedName>
</protein>
<evidence type="ECO:0000256" key="7">
    <source>
        <dbReference type="ARBA" id="ARBA00024284"/>
    </source>
</evidence>
<comment type="cofactor">
    <cofactor evidence="1">
        <name>Fe(2+)</name>
        <dbReference type="ChEBI" id="CHEBI:29033"/>
    </cofactor>
</comment>
<gene>
    <name evidence="9" type="ORF">RJT34_31998</name>
</gene>
<sequence length="494" mass="55616">MTCPRSSSLGLLLFTFLSYPFHNDPSLLLLLLLLLLCTLSHLSSSSSSSSPKPPCSRAFPSFNDESLSWSEVYNMPYYIQRLYRLCKSSFSPDGPVSEEAIEKVHEKLERIKPSDVGLEQEAQMVRNWSGPMLERNGSPQSLPPIKYLHLHECDSFSIGIFCMPPSSIIPLHNHPGMTVLSKLLYGSMYVKSYDWIDAPGSSDPSEARPAKLVKDTEMTAPSPTTILYPTSGGNIHCFKAITPCAIFDILSPPYSSEHGRHCTYFRRSQQKDLPVNLQLNGVTVSEVTWLEEFQPPDDFVIRRGLYRGPNVLFTLVRKKFLGHCCLVLSPSTVDTLGHSDLITSTPCPVNLPNSLSFSSYLTFVEGNQAIPSFPNGDWSFEGKDEKRQTTNTLLQWLLRGGLRSSLNTNISFNLRMKLVCFKIFLNGKNLIDIDLRVKVHVAYQREMALSMSLKRNRIELSSLELLTNVSPLNYLCPFSHLSHHSSDHFRVMDI</sequence>
<feature type="chain" id="PRO_5042836440" description="cysteine dioxygenase" evidence="8">
    <location>
        <begin position="46"/>
        <end position="494"/>
    </location>
</feature>
<dbReference type="PANTHER" id="PTHR22966">
    <property type="entry name" value="2-AMINOETHANETHIOL DIOXYGENASE"/>
    <property type="match status" value="1"/>
</dbReference>